<keyword evidence="8" id="KW-0732">Signal</keyword>
<evidence type="ECO:0000256" key="8">
    <source>
        <dbReference type="SAM" id="SignalP"/>
    </source>
</evidence>
<dbReference type="EMBL" id="HBIV01041896">
    <property type="protein sequence ID" value="CAE0677691.1"/>
    <property type="molecule type" value="Transcribed_RNA"/>
</dbReference>
<dbReference type="GO" id="GO:0061608">
    <property type="term" value="F:nuclear import signal receptor activity"/>
    <property type="evidence" value="ECO:0007669"/>
    <property type="project" value="InterPro"/>
</dbReference>
<evidence type="ECO:0000259" key="9">
    <source>
        <dbReference type="PROSITE" id="PS51214"/>
    </source>
</evidence>
<dbReference type="Pfam" id="PF16186">
    <property type="entry name" value="Arm_3"/>
    <property type="match status" value="1"/>
</dbReference>
<dbReference type="InterPro" id="IPR024931">
    <property type="entry name" value="Importin_alpha"/>
</dbReference>
<dbReference type="SMART" id="SM00567">
    <property type="entry name" value="EZ_HEAT"/>
    <property type="match status" value="4"/>
</dbReference>
<dbReference type="PROSITE" id="PS51214">
    <property type="entry name" value="IBB"/>
    <property type="match status" value="1"/>
</dbReference>
<evidence type="ECO:0000256" key="3">
    <source>
        <dbReference type="ARBA" id="ARBA00022737"/>
    </source>
</evidence>
<dbReference type="PROSITE" id="PS50176">
    <property type="entry name" value="ARM_REPEAT"/>
    <property type="match status" value="3"/>
</dbReference>
<dbReference type="GO" id="GO:0005737">
    <property type="term" value="C:cytoplasm"/>
    <property type="evidence" value="ECO:0007669"/>
    <property type="project" value="InterPro"/>
</dbReference>
<keyword evidence="3" id="KW-0677">Repeat</keyword>
<dbReference type="InterPro" id="IPR002652">
    <property type="entry name" value="Importin-a_IBB"/>
</dbReference>
<dbReference type="InterPro" id="IPR016024">
    <property type="entry name" value="ARM-type_fold"/>
</dbReference>
<dbReference type="InterPro" id="IPR032413">
    <property type="entry name" value="Arm_3"/>
</dbReference>
<evidence type="ECO:0000256" key="6">
    <source>
        <dbReference type="PROSITE-ProRule" id="PRU00259"/>
    </source>
</evidence>
<name>A0A6V3SCZ5_9EUKA</name>
<feature type="repeat" description="ARM" evidence="6">
    <location>
        <begin position="330"/>
        <end position="372"/>
    </location>
</feature>
<feature type="chain" id="PRO_5030161066" description="Importin subunit alpha" evidence="8">
    <location>
        <begin position="23"/>
        <end position="544"/>
    </location>
</feature>
<evidence type="ECO:0000256" key="1">
    <source>
        <dbReference type="ARBA" id="ARBA00010394"/>
    </source>
</evidence>
<sequence length="544" mass="59859">MMRMAHVTCLCLGLLALDPAGALDFSRARLGRSGRRTERCLRSVRNLRGGDSGELPDRKDTFKQGMDESSARRQREDWAIGLRKKEREDHMSKRRNTLNQAGNLTASAHGETEPPPGLSDLPRLVMDLKADGVFERYKAAQNIRRLLSIENPPAATTVEVGALPPLVEALKQEQSSELQFEAAWALTNIASTDFTKQVVQSGAVPSLIKLLSSSSADVREQAAWCLGNIAGDCPDLRDLVLDNGALDPILQNVQAPATISLLRNTVWSLSNLCRGKPAVRTEVATKVTPLLAQVLMQCQDDDTLIDTCWALSYITDGDNERIDILVQQKQVVPVLVGYLSHRSAQLIAPALRTLGNIVTGNDEQTQLVLDSGILPNMLNLLQHPKKALRKEACWLISNVAAGSKAQISMLLDEPRLIPEVLQHLAWGQWEVREEAAWAISNLCMSKDHVVQAVQMGAIRPLCEVLTASDPSLVLVVLNALESILQVSEDQGLDYDERIEDCEGLDKLEELQGHKNEDIYIKAVQILERYYPANDGEDDPALGGD</sequence>
<evidence type="ECO:0000256" key="5">
    <source>
        <dbReference type="PIRNR" id="PIRNR005673"/>
    </source>
</evidence>
<comment type="similarity">
    <text evidence="1 5">Belongs to the importin alpha family.</text>
</comment>
<accession>A0A6V3SCZ5</accession>
<feature type="repeat" description="ARM" evidence="6">
    <location>
        <begin position="202"/>
        <end position="244"/>
    </location>
</feature>
<dbReference type="GO" id="GO:0006606">
    <property type="term" value="P:protein import into nucleus"/>
    <property type="evidence" value="ECO:0007669"/>
    <property type="project" value="InterPro"/>
</dbReference>
<dbReference type="AlphaFoldDB" id="A0A6V3SCZ5"/>
<dbReference type="InterPro" id="IPR036975">
    <property type="entry name" value="Importin-a_IBB_sf"/>
</dbReference>
<protein>
    <recommendedName>
        <fullName evidence="5">Importin subunit alpha</fullName>
    </recommendedName>
</protein>
<dbReference type="PIRSF" id="PIRSF005673">
    <property type="entry name" value="Importin_alpha"/>
    <property type="match status" value="1"/>
</dbReference>
<evidence type="ECO:0000256" key="2">
    <source>
        <dbReference type="ARBA" id="ARBA00022448"/>
    </source>
</evidence>
<evidence type="ECO:0000256" key="4">
    <source>
        <dbReference type="ARBA" id="ARBA00022927"/>
    </source>
</evidence>
<organism evidence="10">
    <name type="scientific">Lotharella globosa</name>
    <dbReference type="NCBI Taxonomy" id="91324"/>
    <lineage>
        <taxon>Eukaryota</taxon>
        <taxon>Sar</taxon>
        <taxon>Rhizaria</taxon>
        <taxon>Cercozoa</taxon>
        <taxon>Chlorarachniophyceae</taxon>
        <taxon>Lotharella</taxon>
    </lineage>
</organism>
<feature type="region of interest" description="Disordered" evidence="7">
    <location>
        <begin position="101"/>
        <end position="120"/>
    </location>
</feature>
<feature type="region of interest" description="Disordered" evidence="7">
    <location>
        <begin position="47"/>
        <end position="75"/>
    </location>
</feature>
<dbReference type="PANTHER" id="PTHR23316">
    <property type="entry name" value="IMPORTIN ALPHA"/>
    <property type="match status" value="1"/>
</dbReference>
<feature type="signal peptide" evidence="8">
    <location>
        <begin position="1"/>
        <end position="22"/>
    </location>
</feature>
<dbReference type="InterPro" id="IPR000225">
    <property type="entry name" value="Armadillo"/>
</dbReference>
<dbReference type="Pfam" id="PF01749">
    <property type="entry name" value="IBB"/>
    <property type="match status" value="1"/>
</dbReference>
<dbReference type="Gene3D" id="1.20.5.690">
    <property type="entry name" value="Importin-alpha, importin-beta-binding domain"/>
    <property type="match status" value="1"/>
</dbReference>
<dbReference type="InterPro" id="IPR011989">
    <property type="entry name" value="ARM-like"/>
</dbReference>
<dbReference type="SMART" id="SM00185">
    <property type="entry name" value="ARM"/>
    <property type="match status" value="8"/>
</dbReference>
<dbReference type="InterPro" id="IPR004155">
    <property type="entry name" value="PBS_lyase_HEAT"/>
</dbReference>
<dbReference type="SUPFAM" id="SSF48371">
    <property type="entry name" value="ARM repeat"/>
    <property type="match status" value="1"/>
</dbReference>
<keyword evidence="2 5" id="KW-0813">Transport</keyword>
<keyword evidence="4 5" id="KW-0653">Protein transport</keyword>
<reference evidence="10" key="1">
    <citation type="submission" date="2021-01" db="EMBL/GenBank/DDBJ databases">
        <authorList>
            <person name="Corre E."/>
            <person name="Pelletier E."/>
            <person name="Niang G."/>
            <person name="Scheremetjew M."/>
            <person name="Finn R."/>
            <person name="Kale V."/>
            <person name="Holt S."/>
            <person name="Cochrane G."/>
            <person name="Meng A."/>
            <person name="Brown T."/>
            <person name="Cohen L."/>
        </authorList>
    </citation>
    <scope>NUCLEOTIDE SEQUENCE</scope>
    <source>
        <strain evidence="10">CCCM811</strain>
    </source>
</reference>
<feature type="compositionally biased region" description="Basic and acidic residues" evidence="7">
    <location>
        <begin position="55"/>
        <end position="75"/>
    </location>
</feature>
<evidence type="ECO:0000256" key="7">
    <source>
        <dbReference type="SAM" id="MobiDB-lite"/>
    </source>
</evidence>
<dbReference type="Gene3D" id="1.25.10.10">
    <property type="entry name" value="Leucine-rich Repeat Variant"/>
    <property type="match status" value="1"/>
</dbReference>
<gene>
    <name evidence="10" type="ORF">LGLO00237_LOCUS29472</name>
</gene>
<evidence type="ECO:0000313" key="10">
    <source>
        <dbReference type="EMBL" id="CAE0677691.1"/>
    </source>
</evidence>
<dbReference type="Pfam" id="PF00514">
    <property type="entry name" value="Arm"/>
    <property type="match status" value="3"/>
</dbReference>
<proteinExistence type="inferred from homology"/>
<feature type="domain" description="IBB" evidence="9">
    <location>
        <begin position="38"/>
        <end position="104"/>
    </location>
</feature>
<feature type="repeat" description="ARM" evidence="6">
    <location>
        <begin position="161"/>
        <end position="204"/>
    </location>
</feature>